<dbReference type="GeneID" id="67021262"/>
<dbReference type="Gene3D" id="2.60.40.640">
    <property type="match status" value="1"/>
</dbReference>
<keyword evidence="2" id="KW-1185">Reference proteome</keyword>
<evidence type="ECO:0000313" key="2">
    <source>
        <dbReference type="Proteomes" id="UP000676310"/>
    </source>
</evidence>
<evidence type="ECO:0008006" key="3">
    <source>
        <dbReference type="Google" id="ProtNLM"/>
    </source>
</evidence>
<reference evidence="1" key="1">
    <citation type="submission" date="2021-05" db="EMBL/GenBank/DDBJ databases">
        <authorList>
            <person name="Stam R."/>
        </authorList>
    </citation>
    <scope>NUCLEOTIDE SEQUENCE</scope>
    <source>
        <strain evidence="1">CS162</strain>
    </source>
</reference>
<organism evidence="1 2">
    <name type="scientific">Alternaria atra</name>
    <dbReference type="NCBI Taxonomy" id="119953"/>
    <lineage>
        <taxon>Eukaryota</taxon>
        <taxon>Fungi</taxon>
        <taxon>Dikarya</taxon>
        <taxon>Ascomycota</taxon>
        <taxon>Pezizomycotina</taxon>
        <taxon>Dothideomycetes</taxon>
        <taxon>Pleosporomycetidae</taxon>
        <taxon>Pleosporales</taxon>
        <taxon>Pleosporineae</taxon>
        <taxon>Pleosporaceae</taxon>
        <taxon>Alternaria</taxon>
        <taxon>Alternaria sect. Ulocladioides</taxon>
    </lineage>
</organism>
<sequence>MALALAASTTASRANRRDGSVYIEVLNPPPFYTSEDCIRGKLLVEPTSRPNRISISLRGFSILQDVNCRSVRIDFYRASQYLYTSTGDNFQRLTRNTTDPTKVELPFSIDVPQHATLHPPAERLWVHPTDSYNHPRFQHSPGFPLPPSLSGPTPTSPQVLYHLEAYMESDVPKREPLKIRQEVKYMPPAPEFHPALLQPDLNFGTKLPKHCSRQKLIRSRKLFPDYSEKHSKLGRFKDKLVEKEMLFGPQSFAEIPYIQFNLFATPASVLVVGSMVPVIVTVQHLKRSESLATLPDLFLKRVKVQLNAVINTFVPGEQYGRHATRAANSSDKKNIVLCDEKFEKDHELPLYDGLNLLDVANIELPKDSIPSFTSYGLNLEYELQIEISGRCADREWTGIACTQPVQVVTSWQKTPNEAINPFEAGPEPEYQELDPMAQIYEIESNRTASELGTDAPAYELNSRHMAPRIADSVPPPEYAISH</sequence>
<proteinExistence type="predicted"/>
<name>A0A8J2I619_9PLEO</name>
<dbReference type="EMBL" id="CAJRGZ010000023">
    <property type="protein sequence ID" value="CAG5179194.1"/>
    <property type="molecule type" value="Genomic_DNA"/>
</dbReference>
<gene>
    <name evidence="1" type="ORF">ALTATR162_LOCUS9080</name>
</gene>
<dbReference type="RefSeq" id="XP_043172648.1">
    <property type="nucleotide sequence ID" value="XM_043316713.1"/>
</dbReference>
<evidence type="ECO:0000313" key="1">
    <source>
        <dbReference type="EMBL" id="CAG5179194.1"/>
    </source>
</evidence>
<accession>A0A8J2I619</accession>
<dbReference type="AlphaFoldDB" id="A0A8J2I619"/>
<dbReference type="OrthoDB" id="5349440at2759"/>
<protein>
    <recommendedName>
        <fullName evidence="3">Arrestin-like N-terminal domain-containing protein</fullName>
    </recommendedName>
</protein>
<comment type="caution">
    <text evidence="1">The sequence shown here is derived from an EMBL/GenBank/DDBJ whole genome shotgun (WGS) entry which is preliminary data.</text>
</comment>
<dbReference type="Proteomes" id="UP000676310">
    <property type="component" value="Unassembled WGS sequence"/>
</dbReference>
<dbReference type="InterPro" id="IPR014752">
    <property type="entry name" value="Arrestin-like_C"/>
</dbReference>